<evidence type="ECO:0000313" key="2">
    <source>
        <dbReference type="EMBL" id="AVP49194.1"/>
    </source>
</evidence>
<dbReference type="AlphaFoldDB" id="A0A2S0NJK0"/>
<reference evidence="3" key="1">
    <citation type="submission" date="2018-02" db="EMBL/GenBank/DDBJ databases">
        <title>Firefly genomes illuminate parallel origins of bioluminescence in beetles.</title>
        <authorList>
            <person name="Fallon T.R."/>
            <person name="Lower S.E.S."/>
            <person name="Behringer M."/>
            <person name="Weng J.-K."/>
        </authorList>
    </citation>
    <scope>NUCLEOTIDE SEQUENCE [LARGE SCALE GENOMIC DNA]</scope>
</reference>
<dbReference type="RefSeq" id="WP_303662531.1">
    <property type="nucleotide sequence ID" value="NZ_CP027019.1"/>
</dbReference>
<organism evidence="2 3">
    <name type="scientific">Williamsoniiplasma luminosum</name>
    <dbReference type="NCBI Taxonomy" id="214888"/>
    <lineage>
        <taxon>Bacteria</taxon>
        <taxon>Bacillati</taxon>
        <taxon>Mycoplasmatota</taxon>
        <taxon>Mollicutes</taxon>
        <taxon>Entomoplasmatales</taxon>
        <taxon>Williamsoniiplasma</taxon>
    </lineage>
</organism>
<gene>
    <name evidence="2" type="ORF">C5T88_01170</name>
</gene>
<dbReference type="Proteomes" id="UP000239250">
    <property type="component" value="Chromosome"/>
</dbReference>
<name>A0A2S0NJK0_9MOLU</name>
<sequence>MFEFNGKKYTIEQFDAINFAIQKGLTENQVSIIANPKFSQQNMFSIIRFFEEGRKTENIVIVFEENFVQAFDEWSSIFKDMINILESNDLNEEEYNYLKELALTKKVDIYDIETTASMMSKDKEIIKFIKKYPIDNFDNDRLLKALNIFASTKVKEEIDFLLNSEFDLETLLKFTFYIKKGYEIRDILLFQSYEWSNTYIKAFDKVSKKKKSNENLSLEEKVNTFENEIKELRIEIEILKELMQKFY</sequence>
<proteinExistence type="predicted"/>
<protein>
    <submittedName>
        <fullName evidence="2">Uncharacterized protein</fullName>
    </submittedName>
</protein>
<evidence type="ECO:0000313" key="3">
    <source>
        <dbReference type="Proteomes" id="UP000239250"/>
    </source>
</evidence>
<keyword evidence="1" id="KW-0175">Coiled coil</keyword>
<feature type="coiled-coil region" evidence="1">
    <location>
        <begin position="208"/>
        <end position="242"/>
    </location>
</feature>
<accession>A0A2S0NJK0</accession>
<evidence type="ECO:0000256" key="1">
    <source>
        <dbReference type="SAM" id="Coils"/>
    </source>
</evidence>
<dbReference type="EMBL" id="CP027019">
    <property type="protein sequence ID" value="AVP49194.1"/>
    <property type="molecule type" value="Genomic_DNA"/>
</dbReference>